<gene>
    <name evidence="5" type="ORF">DW918_13095</name>
    <name evidence="4" type="ORF">DW929_04655</name>
</gene>
<evidence type="ECO:0000256" key="3">
    <source>
        <dbReference type="SAM" id="SignalP"/>
    </source>
</evidence>
<evidence type="ECO:0000313" key="7">
    <source>
        <dbReference type="Proteomes" id="UP000285740"/>
    </source>
</evidence>
<organism evidence="5 7">
    <name type="scientific">Eubacterium ventriosum</name>
    <dbReference type="NCBI Taxonomy" id="39496"/>
    <lineage>
        <taxon>Bacteria</taxon>
        <taxon>Bacillati</taxon>
        <taxon>Bacillota</taxon>
        <taxon>Clostridia</taxon>
        <taxon>Eubacteriales</taxon>
        <taxon>Eubacteriaceae</taxon>
        <taxon>Eubacterium</taxon>
    </lineage>
</organism>
<evidence type="ECO:0000256" key="2">
    <source>
        <dbReference type="SAM" id="Phobius"/>
    </source>
</evidence>
<reference evidence="6 7" key="1">
    <citation type="submission" date="2018-08" db="EMBL/GenBank/DDBJ databases">
        <title>A genome reference for cultivated species of the human gut microbiota.</title>
        <authorList>
            <person name="Zou Y."/>
            <person name="Xue W."/>
            <person name="Luo G."/>
        </authorList>
    </citation>
    <scope>NUCLEOTIDE SEQUENCE [LARGE SCALE GENOMIC DNA]</scope>
    <source>
        <strain evidence="5 7">AM42-30</strain>
        <strain evidence="4 6">AM43-2</strain>
    </source>
</reference>
<feature type="signal peptide" evidence="3">
    <location>
        <begin position="1"/>
        <end position="26"/>
    </location>
</feature>
<feature type="chain" id="PRO_5036104530" description="CBM-cenC domain-containing protein" evidence="3">
    <location>
        <begin position="27"/>
        <end position="260"/>
    </location>
</feature>
<protein>
    <recommendedName>
        <fullName evidence="8">CBM-cenC domain-containing protein</fullName>
    </recommendedName>
</protein>
<feature type="transmembrane region" description="Helical" evidence="2">
    <location>
        <begin position="235"/>
        <end position="255"/>
    </location>
</feature>
<evidence type="ECO:0000256" key="1">
    <source>
        <dbReference type="SAM" id="MobiDB-lite"/>
    </source>
</evidence>
<keyword evidence="2" id="KW-0472">Membrane</keyword>
<dbReference type="EMBL" id="QSFV01000121">
    <property type="protein sequence ID" value="RHA73083.1"/>
    <property type="molecule type" value="Genomic_DNA"/>
</dbReference>
<dbReference type="Proteomes" id="UP000285740">
    <property type="component" value="Unassembled WGS sequence"/>
</dbReference>
<evidence type="ECO:0000313" key="6">
    <source>
        <dbReference type="Proteomes" id="UP000284598"/>
    </source>
</evidence>
<accession>A0A413SVM9</accession>
<feature type="region of interest" description="Disordered" evidence="1">
    <location>
        <begin position="195"/>
        <end position="226"/>
    </location>
</feature>
<name>A0A413SVM9_9FIRM</name>
<proteinExistence type="predicted"/>
<feature type="compositionally biased region" description="Low complexity" evidence="1">
    <location>
        <begin position="196"/>
        <end position="226"/>
    </location>
</feature>
<evidence type="ECO:0008006" key="8">
    <source>
        <dbReference type="Google" id="ProtNLM"/>
    </source>
</evidence>
<keyword evidence="2" id="KW-0812">Transmembrane</keyword>
<dbReference type="EMBL" id="QSFO01000004">
    <property type="protein sequence ID" value="RHA55620.1"/>
    <property type="molecule type" value="Genomic_DNA"/>
</dbReference>
<dbReference type="AlphaFoldDB" id="A0A413SVM9"/>
<dbReference type="Proteomes" id="UP000284598">
    <property type="component" value="Unassembled WGS sequence"/>
</dbReference>
<evidence type="ECO:0000313" key="5">
    <source>
        <dbReference type="EMBL" id="RHA73083.1"/>
    </source>
</evidence>
<keyword evidence="2" id="KW-1133">Transmembrane helix</keyword>
<dbReference type="InterPro" id="IPR008979">
    <property type="entry name" value="Galactose-bd-like_sf"/>
</dbReference>
<evidence type="ECO:0000313" key="4">
    <source>
        <dbReference type="EMBL" id="RHA55620.1"/>
    </source>
</evidence>
<comment type="caution">
    <text evidence="5">The sequence shown here is derived from an EMBL/GenBank/DDBJ whole genome shotgun (WGS) entry which is preliminary data.</text>
</comment>
<dbReference type="SUPFAM" id="SSF49785">
    <property type="entry name" value="Galactose-binding domain-like"/>
    <property type="match status" value="1"/>
</dbReference>
<dbReference type="RefSeq" id="WP_118025037.1">
    <property type="nucleotide sequence ID" value="NZ_CAUFEU010000001.1"/>
</dbReference>
<sequence>MKSLKKIAAVVATLALTVGMTANCFAASWQSYFGVNEAWFEGAEGKLSSQSATGWTADMKTIGWGGCWGAQVKQSVKVKKGEEYTIKYTLSSSKCDKWVFVKIADKKENFAYGKWVKIKKGKSVSVNETFKATADSDTLTFGIGGEFGDRKGIDKDATKRYSYASGGAASLNDGDPTYSTTVKCTGFSFEAKSAASTGTNSTDTNTNTNTNTNTTGSTGTTNNNTTSTTVATGDFSPMACGAAAILAGVALVVFARKREA</sequence>
<keyword evidence="3" id="KW-0732">Signal</keyword>